<dbReference type="PANTHER" id="PTHR16305">
    <property type="entry name" value="TESTICULAR SOLUBLE ADENYLYL CYCLASE"/>
    <property type="match status" value="1"/>
</dbReference>
<dbReference type="SUPFAM" id="SSF52540">
    <property type="entry name" value="P-loop containing nucleoside triphosphate hydrolases"/>
    <property type="match status" value="1"/>
</dbReference>
<evidence type="ECO:0000259" key="4">
    <source>
        <dbReference type="Pfam" id="PF13191"/>
    </source>
</evidence>
<reference evidence="5 6" key="1">
    <citation type="submission" date="2021-01" db="EMBL/GenBank/DDBJ databases">
        <title>Whole genome shotgun sequence of Cellulomonas oligotrophica NBRC 109435.</title>
        <authorList>
            <person name="Komaki H."/>
            <person name="Tamura T."/>
        </authorList>
    </citation>
    <scope>NUCLEOTIDE SEQUENCE [LARGE SCALE GENOMIC DNA]</scope>
    <source>
        <strain evidence="5 6">NBRC 109435</strain>
    </source>
</reference>
<sequence length="422" mass="43923">MALGVHRLTRAATTAVPATPTAGVTRTGGRSYDRRMSASSSAGRREPLVGRAAELDDLDEVLSTVTTGAGATVLLEGEPGVGRSRLVEALQGSARLLGVDVVSARGHDPGTPYALLADALLRRDTGPAAPHARGPVVAELTALLDRVPAGPSAAPARHARAEELFTALVRRHGDDGPWALVLDDLHLADAPSLALLAHLAGDGVLPHALTVMTLRPVPRPELAALVAAWTRAGARYLEVRPLSMSACVELAQHLVGAPVGPALRGVLATTGGNPRLVVDVVHAVQACGALEPRGGGVDLVGQSWNDELDRVGRSHVQDLDPAVRHVLGQASVLGTSFVVGDLAALTGLPLTDCWRTLRHGLAAGVVHARGDRLVFRHDLVRTGLYGGLDPTARRALHARAAWALREAGAPSFVVAAHLERAR</sequence>
<comment type="caution">
    <text evidence="5">The sequence shown here is derived from an EMBL/GenBank/DDBJ whole genome shotgun (WGS) entry which is preliminary data.</text>
</comment>
<dbReference type="InterPro" id="IPR041664">
    <property type="entry name" value="AAA_16"/>
</dbReference>
<dbReference type="EMBL" id="BONN01000003">
    <property type="protein sequence ID" value="GIG32112.1"/>
    <property type="molecule type" value="Genomic_DNA"/>
</dbReference>
<keyword evidence="6" id="KW-1185">Reference proteome</keyword>
<evidence type="ECO:0000313" key="5">
    <source>
        <dbReference type="EMBL" id="GIG32112.1"/>
    </source>
</evidence>
<protein>
    <recommendedName>
        <fullName evidence="4">Orc1-like AAA ATPase domain-containing protein</fullName>
    </recommendedName>
</protein>
<feature type="region of interest" description="Disordered" evidence="3">
    <location>
        <begin position="14"/>
        <end position="47"/>
    </location>
</feature>
<gene>
    <name evidence="5" type="ORF">Col01nite_12710</name>
</gene>
<accession>A0ABQ4D8Q1</accession>
<dbReference type="PANTHER" id="PTHR16305:SF28">
    <property type="entry name" value="GUANYLATE CYCLASE DOMAIN-CONTAINING PROTEIN"/>
    <property type="match status" value="1"/>
</dbReference>
<evidence type="ECO:0000256" key="3">
    <source>
        <dbReference type="SAM" id="MobiDB-lite"/>
    </source>
</evidence>
<dbReference type="Gene3D" id="3.40.50.300">
    <property type="entry name" value="P-loop containing nucleotide triphosphate hydrolases"/>
    <property type="match status" value="1"/>
</dbReference>
<evidence type="ECO:0000313" key="6">
    <source>
        <dbReference type="Proteomes" id="UP000618382"/>
    </source>
</evidence>
<dbReference type="InterPro" id="IPR027417">
    <property type="entry name" value="P-loop_NTPase"/>
</dbReference>
<feature type="compositionally biased region" description="Low complexity" evidence="3">
    <location>
        <begin position="14"/>
        <end position="30"/>
    </location>
</feature>
<evidence type="ECO:0000256" key="2">
    <source>
        <dbReference type="ARBA" id="ARBA00022840"/>
    </source>
</evidence>
<feature type="domain" description="Orc1-like AAA ATPase" evidence="4">
    <location>
        <begin position="47"/>
        <end position="203"/>
    </location>
</feature>
<keyword evidence="1" id="KW-0547">Nucleotide-binding</keyword>
<organism evidence="5 6">
    <name type="scientific">Cellulomonas oligotrophica</name>
    <dbReference type="NCBI Taxonomy" id="931536"/>
    <lineage>
        <taxon>Bacteria</taxon>
        <taxon>Bacillati</taxon>
        <taxon>Actinomycetota</taxon>
        <taxon>Actinomycetes</taxon>
        <taxon>Micrococcales</taxon>
        <taxon>Cellulomonadaceae</taxon>
        <taxon>Cellulomonas</taxon>
    </lineage>
</organism>
<dbReference type="Proteomes" id="UP000618382">
    <property type="component" value="Unassembled WGS sequence"/>
</dbReference>
<proteinExistence type="predicted"/>
<name>A0ABQ4D8Q1_9CELL</name>
<evidence type="ECO:0000256" key="1">
    <source>
        <dbReference type="ARBA" id="ARBA00022741"/>
    </source>
</evidence>
<dbReference type="Pfam" id="PF13191">
    <property type="entry name" value="AAA_16"/>
    <property type="match status" value="1"/>
</dbReference>
<keyword evidence="2" id="KW-0067">ATP-binding</keyword>